<dbReference type="EMBL" id="HACA01018767">
    <property type="protein sequence ID" value="CDW36128.1"/>
    <property type="molecule type" value="Transcribed_RNA"/>
</dbReference>
<accession>A0A0K2UD03</accession>
<dbReference type="OrthoDB" id="432719at2759"/>
<name>A0A0K2UD03_LEPSM</name>
<sequence length="87" mass="10028">MKLRKKIIITGMTCNKCKMLIETAANEFNGVVFIQVFREEGYALVDFHTEEDYLEHQVTIIESIESLVNGSKFKAHFLDKSQSDAQR</sequence>
<evidence type="ECO:0000259" key="1">
    <source>
        <dbReference type="PROSITE" id="PS50846"/>
    </source>
</evidence>
<protein>
    <recommendedName>
        <fullName evidence="1">HMA domain-containing protein</fullName>
    </recommendedName>
</protein>
<dbReference type="SUPFAM" id="SSF55008">
    <property type="entry name" value="HMA, heavy metal-associated domain"/>
    <property type="match status" value="1"/>
</dbReference>
<dbReference type="GO" id="GO:0046872">
    <property type="term" value="F:metal ion binding"/>
    <property type="evidence" value="ECO:0007669"/>
    <property type="project" value="InterPro"/>
</dbReference>
<dbReference type="Pfam" id="PF00403">
    <property type="entry name" value="HMA"/>
    <property type="match status" value="1"/>
</dbReference>
<proteinExistence type="predicted"/>
<dbReference type="AlphaFoldDB" id="A0A0K2UD03"/>
<dbReference type="InterPro" id="IPR006121">
    <property type="entry name" value="HMA_dom"/>
</dbReference>
<feature type="domain" description="HMA" evidence="1">
    <location>
        <begin position="3"/>
        <end position="72"/>
    </location>
</feature>
<reference evidence="2" key="1">
    <citation type="submission" date="2014-05" db="EMBL/GenBank/DDBJ databases">
        <authorList>
            <person name="Chronopoulou M."/>
        </authorList>
    </citation>
    <scope>NUCLEOTIDE SEQUENCE</scope>
    <source>
        <tissue evidence="2">Whole organism</tissue>
    </source>
</reference>
<dbReference type="PROSITE" id="PS50846">
    <property type="entry name" value="HMA_2"/>
    <property type="match status" value="1"/>
</dbReference>
<evidence type="ECO:0000313" key="2">
    <source>
        <dbReference type="EMBL" id="CDW36129.1"/>
    </source>
</evidence>
<dbReference type="Gene3D" id="3.30.70.100">
    <property type="match status" value="1"/>
</dbReference>
<organism evidence="2">
    <name type="scientific">Lepeophtheirus salmonis</name>
    <name type="common">Salmon louse</name>
    <name type="synonym">Caligus salmonis</name>
    <dbReference type="NCBI Taxonomy" id="72036"/>
    <lineage>
        <taxon>Eukaryota</taxon>
        <taxon>Metazoa</taxon>
        <taxon>Ecdysozoa</taxon>
        <taxon>Arthropoda</taxon>
        <taxon>Crustacea</taxon>
        <taxon>Multicrustacea</taxon>
        <taxon>Hexanauplia</taxon>
        <taxon>Copepoda</taxon>
        <taxon>Siphonostomatoida</taxon>
        <taxon>Caligidae</taxon>
        <taxon>Lepeophtheirus</taxon>
    </lineage>
</organism>
<dbReference type="InterPro" id="IPR036163">
    <property type="entry name" value="HMA_dom_sf"/>
</dbReference>
<dbReference type="EMBL" id="HACA01018768">
    <property type="protein sequence ID" value="CDW36129.1"/>
    <property type="molecule type" value="Transcribed_RNA"/>
</dbReference>